<dbReference type="GO" id="GO:0019213">
    <property type="term" value="F:deacetylase activity"/>
    <property type="evidence" value="ECO:0007669"/>
    <property type="project" value="TreeGrafter"/>
</dbReference>
<evidence type="ECO:0000256" key="3">
    <source>
        <dbReference type="ARBA" id="ARBA00022801"/>
    </source>
</evidence>
<dbReference type="InterPro" id="IPR006879">
    <property type="entry name" value="YdjC-like"/>
</dbReference>
<organism evidence="6 7">
    <name type="scientific">Allorhizobium terrae</name>
    <dbReference type="NCBI Taxonomy" id="1848972"/>
    <lineage>
        <taxon>Bacteria</taxon>
        <taxon>Pseudomonadati</taxon>
        <taxon>Pseudomonadota</taxon>
        <taxon>Alphaproteobacteria</taxon>
        <taxon>Hyphomicrobiales</taxon>
        <taxon>Rhizobiaceae</taxon>
        <taxon>Rhizobium/Agrobacterium group</taxon>
        <taxon>Allorhizobium</taxon>
    </lineage>
</organism>
<protein>
    <submittedName>
        <fullName evidence="6">ChbG/HpnK family deacetylase</fullName>
    </submittedName>
</protein>
<sequence length="263" mass="28991">MVDVTMQEKPLYLVADDYGLSPGVDKAIRSLLSEGKISGTSCMTLFPEWPDAAALLMPVIEKSGAEIGLHLTLTDFMPLSGVRVMCSMRKRIAQWILGSIDKGKLQRELDAQLNAFIDVVGRVPDYIDGHQHVHFFPVVRDWLIARRDLLISPRGTGPWLRGAPDAGLASSIALRGKISIVERIANGFTAEMEAAGYRVRGPLVGFYDWRKPETFPAALQHFKENAPEGAIVMCHPGHGDALLAARDSLVDAREVEFAELMRQ</sequence>
<keyword evidence="4" id="KW-0460">Magnesium</keyword>
<evidence type="ECO:0000313" key="7">
    <source>
        <dbReference type="Proteomes" id="UP000310754"/>
    </source>
</evidence>
<dbReference type="AlphaFoldDB" id="A0A4S4A1H7"/>
<evidence type="ECO:0000256" key="1">
    <source>
        <dbReference type="ARBA" id="ARBA00001946"/>
    </source>
</evidence>
<evidence type="ECO:0000313" key="6">
    <source>
        <dbReference type="EMBL" id="THF52184.1"/>
    </source>
</evidence>
<dbReference type="CDD" id="cd10807">
    <property type="entry name" value="YdjC_like_3"/>
    <property type="match status" value="1"/>
</dbReference>
<dbReference type="GO" id="GO:0005975">
    <property type="term" value="P:carbohydrate metabolic process"/>
    <property type="evidence" value="ECO:0007669"/>
    <property type="project" value="InterPro"/>
</dbReference>
<keyword evidence="5" id="KW-0119">Carbohydrate metabolism</keyword>
<reference evidence="6 7" key="1">
    <citation type="submission" date="2019-04" db="EMBL/GenBank/DDBJ databases">
        <title>Rhizobium terrae sp. nov., isolated from a paddy soil.</title>
        <authorList>
            <person name="Lin S.-Y."/>
            <person name="Hameed A."/>
            <person name="Huang H.-I."/>
            <person name="Young C.-C."/>
        </authorList>
    </citation>
    <scope>NUCLEOTIDE SEQUENCE [LARGE SCALE GENOMIC DNA]</scope>
    <source>
        <strain evidence="6 7">CC-HIH110</strain>
    </source>
</reference>
<accession>A0A4S4A1H7</accession>
<dbReference type="EMBL" id="SSOA01000002">
    <property type="protein sequence ID" value="THF52184.1"/>
    <property type="molecule type" value="Genomic_DNA"/>
</dbReference>
<dbReference type="SUPFAM" id="SSF88713">
    <property type="entry name" value="Glycoside hydrolase/deacetylase"/>
    <property type="match status" value="1"/>
</dbReference>
<dbReference type="PANTHER" id="PTHR31609:SF1">
    <property type="entry name" value="CARBOHYDRATE DEACETYLASE"/>
    <property type="match status" value="1"/>
</dbReference>
<dbReference type="GO" id="GO:0016787">
    <property type="term" value="F:hydrolase activity"/>
    <property type="evidence" value="ECO:0007669"/>
    <property type="project" value="UniProtKB-KW"/>
</dbReference>
<gene>
    <name evidence="6" type="ORF">E6C51_05065</name>
</gene>
<name>A0A4S4A1H7_9HYPH</name>
<dbReference type="Proteomes" id="UP000310754">
    <property type="component" value="Unassembled WGS sequence"/>
</dbReference>
<dbReference type="RefSeq" id="WP_146929339.1">
    <property type="nucleotide sequence ID" value="NZ_SSOA01000002.1"/>
</dbReference>
<keyword evidence="3" id="KW-0378">Hydrolase</keyword>
<comment type="caution">
    <text evidence="6">The sequence shown here is derived from an EMBL/GenBank/DDBJ whole genome shotgun (WGS) entry which is preliminary data.</text>
</comment>
<keyword evidence="7" id="KW-1185">Reference proteome</keyword>
<evidence type="ECO:0000256" key="5">
    <source>
        <dbReference type="ARBA" id="ARBA00023277"/>
    </source>
</evidence>
<dbReference type="GO" id="GO:0046872">
    <property type="term" value="F:metal ion binding"/>
    <property type="evidence" value="ECO:0007669"/>
    <property type="project" value="UniProtKB-KW"/>
</dbReference>
<evidence type="ECO:0000256" key="2">
    <source>
        <dbReference type="ARBA" id="ARBA00022723"/>
    </source>
</evidence>
<dbReference type="InterPro" id="IPR011330">
    <property type="entry name" value="Glyco_hydro/deAcase_b/a-brl"/>
</dbReference>
<comment type="cofactor">
    <cofactor evidence="1">
        <name>Mg(2+)</name>
        <dbReference type="ChEBI" id="CHEBI:18420"/>
    </cofactor>
</comment>
<evidence type="ECO:0000256" key="4">
    <source>
        <dbReference type="ARBA" id="ARBA00022842"/>
    </source>
</evidence>
<dbReference type="PANTHER" id="PTHR31609">
    <property type="entry name" value="YDJC DEACETYLASE FAMILY MEMBER"/>
    <property type="match status" value="1"/>
</dbReference>
<dbReference type="Gene3D" id="3.20.20.370">
    <property type="entry name" value="Glycoside hydrolase/deacetylase"/>
    <property type="match status" value="1"/>
</dbReference>
<dbReference type="Pfam" id="PF04794">
    <property type="entry name" value="YdjC"/>
    <property type="match status" value="1"/>
</dbReference>
<proteinExistence type="predicted"/>
<keyword evidence="2" id="KW-0479">Metal-binding</keyword>